<proteinExistence type="predicted"/>
<feature type="transmembrane region" description="Helical" evidence="1">
    <location>
        <begin position="115"/>
        <end position="138"/>
    </location>
</feature>
<dbReference type="KEGG" id="stur:STURON_00586"/>
<dbReference type="EMBL" id="CP012328">
    <property type="protein sequence ID" value="AKU79832.1"/>
    <property type="molecule type" value="Genomic_DNA"/>
</dbReference>
<evidence type="ECO:0008006" key="4">
    <source>
        <dbReference type="Google" id="ProtNLM"/>
    </source>
</evidence>
<protein>
    <recommendedName>
        <fullName evidence="4">Glycosyl-4,4'-diaponeurosporenoate acyltransferase</fullName>
    </recommendedName>
</protein>
<feature type="transmembrane region" description="Helical" evidence="1">
    <location>
        <begin position="39"/>
        <end position="69"/>
    </location>
</feature>
<dbReference type="Proteomes" id="UP000067243">
    <property type="component" value="Chromosome"/>
</dbReference>
<dbReference type="STRING" id="216946.STURO_v1c05820"/>
<evidence type="ECO:0000256" key="1">
    <source>
        <dbReference type="SAM" id="Phobius"/>
    </source>
</evidence>
<keyword evidence="1" id="KW-0472">Membrane</keyword>
<name>A0A0K1P7F0_9MOLU</name>
<sequence>MGVILKSLNILLAYSASSFWIVIVLVLTISPNYLSKEVFWIALFVLAAPTGMLLEPIYSLYYSFLVLLLKKTKILNIMINLLFKKNKCYFENFKINTKDYMEDKKFQMFLSENNFLRNTWISTIVCIFIIAFSYNTFFLNIDRFYLVYFVPTITILAIVGNIRKEYQLKKLKYLIMEDKKNEY</sequence>
<keyword evidence="1" id="KW-0812">Transmembrane</keyword>
<organism evidence="2 3">
    <name type="scientific">Spiroplasma turonicum</name>
    <dbReference type="NCBI Taxonomy" id="216946"/>
    <lineage>
        <taxon>Bacteria</taxon>
        <taxon>Bacillati</taxon>
        <taxon>Mycoplasmatota</taxon>
        <taxon>Mollicutes</taxon>
        <taxon>Entomoplasmatales</taxon>
        <taxon>Spiroplasmataceae</taxon>
        <taxon>Spiroplasma</taxon>
    </lineage>
</organism>
<keyword evidence="1" id="KW-1133">Transmembrane helix</keyword>
<dbReference type="PATRIC" id="fig|216946.3.peg.591"/>
<gene>
    <name evidence="2" type="ORF">STURON_00586</name>
</gene>
<reference evidence="2 3" key="1">
    <citation type="journal article" date="2015" name="Genome Announc.">
        <title>Complete Genome Sequence of Spiroplasma turonicum Strain Tab4cT, a Parasite of a Horse Fly, Haematopota sp. (Diptera: Tabanidae).</title>
        <authorList>
            <person name="Davis R.E."/>
            <person name="Shao J."/>
            <person name="Zhao Y."/>
            <person name="Gasparich G.E."/>
            <person name="Gaynor B.J."/>
            <person name="Donofrio N."/>
        </authorList>
    </citation>
    <scope>NUCLEOTIDE SEQUENCE [LARGE SCALE GENOMIC DNA]</scope>
    <source>
        <strain evidence="2 3">Tab4c</strain>
    </source>
</reference>
<keyword evidence="3" id="KW-1185">Reference proteome</keyword>
<feature type="transmembrane region" description="Helical" evidence="1">
    <location>
        <begin position="144"/>
        <end position="162"/>
    </location>
</feature>
<accession>A0A0K1P7F0</accession>
<dbReference type="AlphaFoldDB" id="A0A0K1P7F0"/>
<feature type="transmembrane region" description="Helical" evidence="1">
    <location>
        <begin position="12"/>
        <end position="33"/>
    </location>
</feature>
<evidence type="ECO:0000313" key="3">
    <source>
        <dbReference type="Proteomes" id="UP000067243"/>
    </source>
</evidence>
<evidence type="ECO:0000313" key="2">
    <source>
        <dbReference type="EMBL" id="AKU79832.1"/>
    </source>
</evidence>